<sequence>MIESRSIEDSDGWSIVQMLALQKARTLRAEEEYNNTAEKMTRLWLHGRVSEEALRSVKIGLKDAANHNVATTLAMCPILFDLKQFLIINGTSIPFIIADNPVVQTNWFGRVREPHRMGGLTRAGLQMLMPLSPRFAVLLHDPNVYGADADGNVIRLKRRDEVVALNELQWLNAHKNVYFPPSFAADDLDSIMRISRAGTALANFTRAERVGDSSSWKMTDKDEFAPPSEGVSSELVLVSGGSLSKDIRLRAVRIRSRPRYHDDGSIGSFVRDPIWEVIVDDFARIATTQEITLSDFWDFVADHPYENQVRPWLRKSARRGRRKLLRRASSGYI</sequence>
<dbReference type="InterPro" id="IPR025332">
    <property type="entry name" value="DUF4238"/>
</dbReference>
<gene>
    <name evidence="1" type="ORF">NBH21_21220</name>
</gene>
<name>A0AAJ1C008_9HYPH</name>
<comment type="caution">
    <text evidence="1">The sequence shown here is derived from an EMBL/GenBank/DDBJ whole genome shotgun (WGS) entry which is preliminary data.</text>
</comment>
<evidence type="ECO:0000313" key="2">
    <source>
        <dbReference type="Proteomes" id="UP001155380"/>
    </source>
</evidence>
<dbReference type="AlphaFoldDB" id="A0AAJ1C008"/>
<dbReference type="Pfam" id="PF14022">
    <property type="entry name" value="DUF4238"/>
    <property type="match status" value="1"/>
</dbReference>
<organism evidence="1 2">
    <name type="scientific">Ciceribacter sichuanensis</name>
    <dbReference type="NCBI Taxonomy" id="2949647"/>
    <lineage>
        <taxon>Bacteria</taxon>
        <taxon>Pseudomonadati</taxon>
        <taxon>Pseudomonadota</taxon>
        <taxon>Alphaproteobacteria</taxon>
        <taxon>Hyphomicrobiales</taxon>
        <taxon>Rhizobiaceae</taxon>
        <taxon>Ciceribacter</taxon>
    </lineage>
</organism>
<dbReference type="EMBL" id="JAMXLX010000008">
    <property type="protein sequence ID" value="MCO5959306.1"/>
    <property type="molecule type" value="Genomic_DNA"/>
</dbReference>
<reference evidence="1" key="1">
    <citation type="submission" date="2022-06" db="EMBL/GenBank/DDBJ databases">
        <authorList>
            <person name="Sun Q."/>
        </authorList>
    </citation>
    <scope>NUCLEOTIDE SEQUENCE</scope>
    <source>
        <strain evidence="1">S101</strain>
    </source>
</reference>
<dbReference type="RefSeq" id="WP_250914884.1">
    <property type="nucleotide sequence ID" value="NZ_JAMXLX010000008.1"/>
</dbReference>
<accession>A0AAJ1C008</accession>
<evidence type="ECO:0000313" key="1">
    <source>
        <dbReference type="EMBL" id="MCO5959306.1"/>
    </source>
</evidence>
<protein>
    <submittedName>
        <fullName evidence="1">DUF4238 domain-containing protein</fullName>
    </submittedName>
</protein>
<dbReference type="Proteomes" id="UP001155380">
    <property type="component" value="Unassembled WGS sequence"/>
</dbReference>
<proteinExistence type="predicted"/>